<name>A0A834TRY4_9FABA</name>
<comment type="caution">
    <text evidence="1">The sequence shown here is derived from an EMBL/GenBank/DDBJ whole genome shotgun (WGS) entry which is preliminary data.</text>
</comment>
<accession>A0A834TRY4</accession>
<reference evidence="1" key="1">
    <citation type="submission" date="2020-09" db="EMBL/GenBank/DDBJ databases">
        <title>Genome-Enabled Discovery of Anthraquinone Biosynthesis in Senna tora.</title>
        <authorList>
            <person name="Kang S.-H."/>
            <person name="Pandey R.P."/>
            <person name="Lee C.-M."/>
            <person name="Sim J.-S."/>
            <person name="Jeong J.-T."/>
            <person name="Choi B.-S."/>
            <person name="Jung M."/>
            <person name="Ginzburg D."/>
            <person name="Zhao K."/>
            <person name="Won S.Y."/>
            <person name="Oh T.-J."/>
            <person name="Yu Y."/>
            <person name="Kim N.-H."/>
            <person name="Lee O.R."/>
            <person name="Lee T.-H."/>
            <person name="Bashyal P."/>
            <person name="Kim T.-S."/>
            <person name="Lee W.-H."/>
            <person name="Kawkins C."/>
            <person name="Kim C.-K."/>
            <person name="Kim J.S."/>
            <person name="Ahn B.O."/>
            <person name="Rhee S.Y."/>
            <person name="Sohng J.K."/>
        </authorList>
    </citation>
    <scope>NUCLEOTIDE SEQUENCE</scope>
    <source>
        <tissue evidence="1">Leaf</tissue>
    </source>
</reference>
<evidence type="ECO:0000313" key="1">
    <source>
        <dbReference type="EMBL" id="KAF7825821.1"/>
    </source>
</evidence>
<dbReference type="Proteomes" id="UP000634136">
    <property type="component" value="Unassembled WGS sequence"/>
</dbReference>
<sequence length="19" mass="1848">MGMGRTLSIASLVGPMGVA</sequence>
<proteinExistence type="predicted"/>
<dbReference type="AlphaFoldDB" id="A0A834TRY4"/>
<evidence type="ECO:0000313" key="2">
    <source>
        <dbReference type="Proteomes" id="UP000634136"/>
    </source>
</evidence>
<dbReference type="EMBL" id="JAAIUW010000006">
    <property type="protein sequence ID" value="KAF7825821.1"/>
    <property type="molecule type" value="Genomic_DNA"/>
</dbReference>
<organism evidence="1 2">
    <name type="scientific">Senna tora</name>
    <dbReference type="NCBI Taxonomy" id="362788"/>
    <lineage>
        <taxon>Eukaryota</taxon>
        <taxon>Viridiplantae</taxon>
        <taxon>Streptophyta</taxon>
        <taxon>Embryophyta</taxon>
        <taxon>Tracheophyta</taxon>
        <taxon>Spermatophyta</taxon>
        <taxon>Magnoliopsida</taxon>
        <taxon>eudicotyledons</taxon>
        <taxon>Gunneridae</taxon>
        <taxon>Pentapetalae</taxon>
        <taxon>rosids</taxon>
        <taxon>fabids</taxon>
        <taxon>Fabales</taxon>
        <taxon>Fabaceae</taxon>
        <taxon>Caesalpinioideae</taxon>
        <taxon>Cassia clade</taxon>
        <taxon>Senna</taxon>
    </lineage>
</organism>
<protein>
    <submittedName>
        <fullName evidence="1">Uncharacterized protein</fullName>
    </submittedName>
</protein>
<keyword evidence="2" id="KW-1185">Reference proteome</keyword>
<gene>
    <name evidence="1" type="ORF">G2W53_016985</name>
</gene>